<feature type="transmembrane region" description="Helical" evidence="5">
    <location>
        <begin position="7"/>
        <end position="32"/>
    </location>
</feature>
<feature type="transmembrane region" description="Helical" evidence="5">
    <location>
        <begin position="44"/>
        <end position="65"/>
    </location>
</feature>
<feature type="transmembrane region" description="Helical" evidence="5">
    <location>
        <begin position="77"/>
        <end position="101"/>
    </location>
</feature>
<evidence type="ECO:0000256" key="1">
    <source>
        <dbReference type="ARBA" id="ARBA00004141"/>
    </source>
</evidence>
<evidence type="ECO:0000313" key="7">
    <source>
        <dbReference type="EMBL" id="MDL5353978.1"/>
    </source>
</evidence>
<evidence type="ECO:0000313" key="8">
    <source>
        <dbReference type="Proteomes" id="UP001224739"/>
    </source>
</evidence>
<reference evidence="7" key="1">
    <citation type="submission" date="2023-06" db="EMBL/GenBank/DDBJ databases">
        <title>Acute promotion of culturable opportunistic pathogens and persistent increase of antibiotic resistance following antibiotic exposure in mouse gut microbiota.</title>
        <authorList>
            <person name="Li L."/>
            <person name="Wang B."/>
            <person name="Sun Y."/>
            <person name="Wang M."/>
            <person name="Xu H."/>
        </authorList>
    </citation>
    <scope>NUCLEOTIDE SEQUENCE</scope>
    <source>
        <strain evidence="7">EPA10_1</strain>
    </source>
</reference>
<feature type="transmembrane region" description="Helical" evidence="5">
    <location>
        <begin position="262"/>
        <end position="287"/>
    </location>
</feature>
<dbReference type="SUPFAM" id="SSF103473">
    <property type="entry name" value="MFS general substrate transporter"/>
    <property type="match status" value="1"/>
</dbReference>
<evidence type="ECO:0000259" key="6">
    <source>
        <dbReference type="PROSITE" id="PS50850"/>
    </source>
</evidence>
<feature type="domain" description="Major facilitator superfamily (MFS) profile" evidence="6">
    <location>
        <begin position="8"/>
        <end position="366"/>
    </location>
</feature>
<evidence type="ECO:0000256" key="3">
    <source>
        <dbReference type="ARBA" id="ARBA00022989"/>
    </source>
</evidence>
<dbReference type="RefSeq" id="WP_286047511.1">
    <property type="nucleotide sequence ID" value="NZ_JASVWL010000001.1"/>
</dbReference>
<dbReference type="InterPro" id="IPR011701">
    <property type="entry name" value="MFS"/>
</dbReference>
<feature type="transmembrane region" description="Helical" evidence="5">
    <location>
        <begin position="132"/>
        <end position="155"/>
    </location>
</feature>
<dbReference type="PANTHER" id="PTHR42718:SF39">
    <property type="entry name" value="ACTINORHODIN TRANSPORTER-RELATED"/>
    <property type="match status" value="1"/>
</dbReference>
<accession>A0AAW7CJ53</accession>
<feature type="transmembrane region" description="Helical" evidence="5">
    <location>
        <begin position="308"/>
        <end position="327"/>
    </location>
</feature>
<comment type="caution">
    <text evidence="7">The sequence shown here is derived from an EMBL/GenBank/DDBJ whole genome shotgun (WGS) entry which is preliminary data.</text>
</comment>
<dbReference type="Pfam" id="PF07690">
    <property type="entry name" value="MFS_1"/>
    <property type="match status" value="2"/>
</dbReference>
<dbReference type="GO" id="GO:0016020">
    <property type="term" value="C:membrane"/>
    <property type="evidence" value="ECO:0007669"/>
    <property type="project" value="UniProtKB-SubCell"/>
</dbReference>
<dbReference type="PROSITE" id="PS50850">
    <property type="entry name" value="MFS"/>
    <property type="match status" value="1"/>
</dbReference>
<dbReference type="PANTHER" id="PTHR42718">
    <property type="entry name" value="MAJOR FACILITATOR SUPERFAMILY MULTIDRUG TRANSPORTER MFSC"/>
    <property type="match status" value="1"/>
</dbReference>
<dbReference type="Proteomes" id="UP001224739">
    <property type="component" value="Unassembled WGS sequence"/>
</dbReference>
<keyword evidence="2 5" id="KW-0812">Transmembrane</keyword>
<dbReference type="InterPro" id="IPR020846">
    <property type="entry name" value="MFS_dom"/>
</dbReference>
<sequence length="366" mass="40119">MNTQQRIALFVLLLAGFVTIFDLFVVNIAIVNIEQTLNATLTELTLIIVGYELAFGLLLITGGRLGDIYGRRTLYRIGMFGFTLTSVLCAISPNAICLVIARCLQGLTAALLFPQVYSSIRLNFDDTQAKKVFGLLGMTLGLAAIAGQALGGFLISLNLFGLEWRTIFLINLIIGIVALTLSHYLTQSETLDYIRLDIGGVVLSAFSITFTLIGFVLSSLLTPKWVRKFGEQIIYWGAACYALSYLFLIGTIYYLISPENSSLVIPFLFLVGFTQGMIMTPMLNLVLAKVKPEFVGIASGLTATLQQVGAAIGATCVSIILQFSLSHTLSTNIIEQYKIAFRFSMIFNFSMAICATLLLRKIVFQK</sequence>
<dbReference type="EMBL" id="JASVWL010000001">
    <property type="protein sequence ID" value="MDL5353978.1"/>
    <property type="molecule type" value="Genomic_DNA"/>
</dbReference>
<evidence type="ECO:0000256" key="4">
    <source>
        <dbReference type="ARBA" id="ARBA00023136"/>
    </source>
</evidence>
<keyword evidence="3 5" id="KW-1133">Transmembrane helix</keyword>
<feature type="transmembrane region" description="Helical" evidence="5">
    <location>
        <begin position="198"/>
        <end position="221"/>
    </location>
</feature>
<organism evidence="7 8">
    <name type="scientific">Proteus faecis</name>
    <dbReference type="NCBI Taxonomy" id="2050967"/>
    <lineage>
        <taxon>Bacteria</taxon>
        <taxon>Pseudomonadati</taxon>
        <taxon>Pseudomonadota</taxon>
        <taxon>Gammaproteobacteria</taxon>
        <taxon>Enterobacterales</taxon>
        <taxon>Morganellaceae</taxon>
        <taxon>Proteus</taxon>
    </lineage>
</organism>
<proteinExistence type="predicted"/>
<dbReference type="GeneID" id="83610863"/>
<feature type="transmembrane region" description="Helical" evidence="5">
    <location>
        <begin position="167"/>
        <end position="186"/>
    </location>
</feature>
<feature type="transmembrane region" description="Helical" evidence="5">
    <location>
        <begin position="339"/>
        <end position="359"/>
    </location>
</feature>
<gene>
    <name evidence="7" type="ORF">QSH02_03860</name>
</gene>
<dbReference type="CDD" id="cd17321">
    <property type="entry name" value="MFS_MMR_MDR_like"/>
    <property type="match status" value="1"/>
</dbReference>
<dbReference type="Gene3D" id="1.20.1720.10">
    <property type="entry name" value="Multidrug resistance protein D"/>
    <property type="match status" value="1"/>
</dbReference>
<name>A0AAW7CJ53_9GAMM</name>
<dbReference type="InterPro" id="IPR036259">
    <property type="entry name" value="MFS_trans_sf"/>
</dbReference>
<keyword evidence="4 5" id="KW-0472">Membrane</keyword>
<dbReference type="GO" id="GO:0022857">
    <property type="term" value="F:transmembrane transporter activity"/>
    <property type="evidence" value="ECO:0007669"/>
    <property type="project" value="InterPro"/>
</dbReference>
<evidence type="ECO:0000256" key="2">
    <source>
        <dbReference type="ARBA" id="ARBA00022692"/>
    </source>
</evidence>
<evidence type="ECO:0000256" key="5">
    <source>
        <dbReference type="SAM" id="Phobius"/>
    </source>
</evidence>
<feature type="transmembrane region" description="Helical" evidence="5">
    <location>
        <begin position="233"/>
        <end position="256"/>
    </location>
</feature>
<dbReference type="AlphaFoldDB" id="A0AAW7CJ53"/>
<comment type="subcellular location">
    <subcellularLocation>
        <location evidence="1">Membrane</location>
        <topology evidence="1">Multi-pass membrane protein</topology>
    </subcellularLocation>
</comment>
<dbReference type="Gene3D" id="1.20.1250.20">
    <property type="entry name" value="MFS general substrate transporter like domains"/>
    <property type="match status" value="1"/>
</dbReference>
<protein>
    <submittedName>
        <fullName evidence="7">MFS transporter</fullName>
    </submittedName>
</protein>